<comment type="similarity">
    <text evidence="7">Belongs to the CobU/CobP family.</text>
</comment>
<evidence type="ECO:0000256" key="5">
    <source>
        <dbReference type="ARBA" id="ARBA00004692"/>
    </source>
</evidence>
<evidence type="ECO:0000256" key="6">
    <source>
        <dbReference type="ARBA" id="ARBA00005159"/>
    </source>
</evidence>
<evidence type="ECO:0000256" key="11">
    <source>
        <dbReference type="ARBA" id="ARBA00022679"/>
    </source>
</evidence>
<evidence type="ECO:0000256" key="2">
    <source>
        <dbReference type="ARBA" id="ARBA00000711"/>
    </source>
</evidence>
<dbReference type="RefSeq" id="WP_055170867.1">
    <property type="nucleotide sequence ID" value="NZ_CZBX01000002.1"/>
</dbReference>
<dbReference type="CDD" id="cd00544">
    <property type="entry name" value="CobU"/>
    <property type="match status" value="1"/>
</dbReference>
<keyword evidence="10" id="KW-0169">Cobalamin biosynthesis</keyword>
<evidence type="ECO:0000256" key="8">
    <source>
        <dbReference type="ARBA" id="ARBA00012016"/>
    </source>
</evidence>
<dbReference type="InterPro" id="IPR003203">
    <property type="entry name" value="CobU/CobP"/>
</dbReference>
<dbReference type="GO" id="GO:0043752">
    <property type="term" value="F:adenosylcobinamide kinase activity"/>
    <property type="evidence" value="ECO:0007669"/>
    <property type="project" value="UniProtKB-EC"/>
</dbReference>
<dbReference type="OrthoDB" id="9799422at2"/>
<organism evidence="18 19">
    <name type="scientific">[Ruminococcus] torques</name>
    <dbReference type="NCBI Taxonomy" id="33039"/>
    <lineage>
        <taxon>Bacteria</taxon>
        <taxon>Bacillati</taxon>
        <taxon>Bacillota</taxon>
        <taxon>Clostridia</taxon>
        <taxon>Lachnospirales</taxon>
        <taxon>Lachnospiraceae</taxon>
        <taxon>Mediterraneibacter</taxon>
    </lineage>
</organism>
<comment type="catalytic activity">
    <reaction evidence="3">
        <text>adenosylcob(III)inamide + GTP = adenosylcob(III)inamide phosphate + GDP + H(+)</text>
        <dbReference type="Rhea" id="RHEA:15765"/>
        <dbReference type="ChEBI" id="CHEBI:2480"/>
        <dbReference type="ChEBI" id="CHEBI:15378"/>
        <dbReference type="ChEBI" id="CHEBI:37565"/>
        <dbReference type="ChEBI" id="CHEBI:58189"/>
        <dbReference type="ChEBI" id="CHEBI:58502"/>
        <dbReference type="EC" id="2.7.1.156"/>
    </reaction>
</comment>
<evidence type="ECO:0000256" key="9">
    <source>
        <dbReference type="ARBA" id="ARBA00012523"/>
    </source>
</evidence>
<accession>A0A174Z8R0</accession>
<comment type="catalytic activity">
    <reaction evidence="1">
        <text>adenosylcob(III)inamide + ATP = adenosylcob(III)inamide phosphate + ADP + H(+)</text>
        <dbReference type="Rhea" id="RHEA:15769"/>
        <dbReference type="ChEBI" id="CHEBI:2480"/>
        <dbReference type="ChEBI" id="CHEBI:15378"/>
        <dbReference type="ChEBI" id="CHEBI:30616"/>
        <dbReference type="ChEBI" id="CHEBI:58502"/>
        <dbReference type="ChEBI" id="CHEBI:456216"/>
        <dbReference type="EC" id="2.7.1.156"/>
    </reaction>
</comment>
<evidence type="ECO:0000256" key="1">
    <source>
        <dbReference type="ARBA" id="ARBA00000312"/>
    </source>
</evidence>
<dbReference type="UniPathway" id="UPA00148">
    <property type="reaction ID" value="UER00236"/>
</dbReference>
<comment type="catalytic activity">
    <reaction evidence="2">
        <text>adenosylcob(III)inamide phosphate + GTP + H(+) = adenosylcob(III)inamide-GDP + diphosphate</text>
        <dbReference type="Rhea" id="RHEA:22712"/>
        <dbReference type="ChEBI" id="CHEBI:15378"/>
        <dbReference type="ChEBI" id="CHEBI:33019"/>
        <dbReference type="ChEBI" id="CHEBI:37565"/>
        <dbReference type="ChEBI" id="CHEBI:58502"/>
        <dbReference type="ChEBI" id="CHEBI:60487"/>
        <dbReference type="EC" id="2.7.7.62"/>
    </reaction>
</comment>
<evidence type="ECO:0000256" key="15">
    <source>
        <dbReference type="ARBA" id="ARBA00023134"/>
    </source>
</evidence>
<keyword evidence="11 18" id="KW-0808">Transferase</keyword>
<evidence type="ECO:0000256" key="7">
    <source>
        <dbReference type="ARBA" id="ARBA00007490"/>
    </source>
</evidence>
<keyword evidence="15" id="KW-0342">GTP-binding</keyword>
<dbReference type="PANTHER" id="PTHR34848">
    <property type="match status" value="1"/>
</dbReference>
<evidence type="ECO:0000256" key="17">
    <source>
        <dbReference type="ARBA" id="ARBA00030571"/>
    </source>
</evidence>
<dbReference type="GO" id="GO:0008820">
    <property type="term" value="F:cobinamide phosphate guanylyltransferase activity"/>
    <property type="evidence" value="ECO:0007669"/>
    <property type="project" value="UniProtKB-EC"/>
</dbReference>
<evidence type="ECO:0000256" key="12">
    <source>
        <dbReference type="ARBA" id="ARBA00022741"/>
    </source>
</evidence>
<dbReference type="SUPFAM" id="SSF52540">
    <property type="entry name" value="P-loop containing nucleoside triphosphate hydrolases"/>
    <property type="match status" value="2"/>
</dbReference>
<gene>
    <name evidence="18" type="primary">cobU</name>
    <name evidence="18" type="ORF">ERS852502_00468</name>
</gene>
<evidence type="ECO:0000313" key="19">
    <source>
        <dbReference type="Proteomes" id="UP000078383"/>
    </source>
</evidence>
<keyword evidence="14" id="KW-0067">ATP-binding</keyword>
<comment type="function">
    <text evidence="4">Catalyzes ATP-dependent phosphorylation of adenosylcobinamide and addition of GMP to adenosylcobinamide phosphate.</text>
</comment>
<name>A0A174Z8R0_9FIRM</name>
<evidence type="ECO:0000256" key="13">
    <source>
        <dbReference type="ARBA" id="ARBA00022777"/>
    </source>
</evidence>
<dbReference type="Pfam" id="PF02283">
    <property type="entry name" value="CobU"/>
    <property type="match status" value="2"/>
</dbReference>
<dbReference type="EC" id="2.7.7.62" evidence="9"/>
<dbReference type="GO" id="GO:0005524">
    <property type="term" value="F:ATP binding"/>
    <property type="evidence" value="ECO:0007669"/>
    <property type="project" value="UniProtKB-KW"/>
</dbReference>
<keyword evidence="13 18" id="KW-0418">Kinase</keyword>
<sequence length="330" mass="37362">MLELVTGGSGSGKSAYAESRICEWNRQDPKPLFYIATMYPYGEETEKKIERHRILRKGKGFETLEWYTGLKLHLEEGSLQGSDVLLECMSNLVANEMYMESGAGCYADQAILEGIRELNQQCSNLVIVTNEVFSESVPDSPEMKEYKRILGRINCEIAAMADQVTEVIYGIAQQKKKPDTLVNRTEKPGVDSNKSGEFVMCQKENRVHIIIGGAFQGKTQYATKIYPELGLTDGINCSLDEIRNCVAINKFNSFTRRWLLEGKTKEALLTILENNRSLQLLISDEIGYGLVPIDDFEREYREFHGRVMTELAEQADCVERIVCGIPQRIK</sequence>
<dbReference type="InterPro" id="IPR027417">
    <property type="entry name" value="P-loop_NTPase"/>
</dbReference>
<comment type="pathway">
    <text evidence="6">Cofactor biosynthesis; adenosylcobalamin biosynthesis; adenosylcobalamin from cob(II)yrinate a,c-diamide: step 5/7.</text>
</comment>
<comment type="pathway">
    <text evidence="5">Cofactor biosynthesis; adenosylcobalamin biosynthesis; adenosylcobalamin from cob(II)yrinate a,c-diamide: step 6/7.</text>
</comment>
<dbReference type="EC" id="2.7.1.156" evidence="8"/>
<dbReference type="Gene3D" id="3.40.50.300">
    <property type="entry name" value="P-loop containing nucleotide triphosphate hydrolases"/>
    <property type="match status" value="2"/>
</dbReference>
<evidence type="ECO:0000256" key="4">
    <source>
        <dbReference type="ARBA" id="ARBA00003889"/>
    </source>
</evidence>
<evidence type="ECO:0000313" key="18">
    <source>
        <dbReference type="EMBL" id="CUQ82342.1"/>
    </source>
</evidence>
<evidence type="ECO:0000256" key="14">
    <source>
        <dbReference type="ARBA" id="ARBA00022840"/>
    </source>
</evidence>
<dbReference type="GO" id="GO:0009236">
    <property type="term" value="P:cobalamin biosynthetic process"/>
    <property type="evidence" value="ECO:0007669"/>
    <property type="project" value="UniProtKB-UniPathway"/>
</dbReference>
<dbReference type="PANTHER" id="PTHR34848:SF1">
    <property type="entry name" value="BIFUNCTIONAL ADENOSYLCOBALAMIN BIOSYNTHESIS PROTEIN COBU"/>
    <property type="match status" value="1"/>
</dbReference>
<evidence type="ECO:0000256" key="10">
    <source>
        <dbReference type="ARBA" id="ARBA00022573"/>
    </source>
</evidence>
<keyword evidence="12" id="KW-0547">Nucleotide-binding</keyword>
<dbReference type="AlphaFoldDB" id="A0A174Z8R0"/>
<dbReference type="Proteomes" id="UP000078383">
    <property type="component" value="Unassembled WGS sequence"/>
</dbReference>
<dbReference type="EMBL" id="CZBX01000002">
    <property type="protein sequence ID" value="CUQ82342.1"/>
    <property type="molecule type" value="Genomic_DNA"/>
</dbReference>
<dbReference type="GO" id="GO:0005525">
    <property type="term" value="F:GTP binding"/>
    <property type="evidence" value="ECO:0007669"/>
    <property type="project" value="UniProtKB-KW"/>
</dbReference>
<reference evidence="18 19" key="1">
    <citation type="submission" date="2015-09" db="EMBL/GenBank/DDBJ databases">
        <authorList>
            <consortium name="Pathogen Informatics"/>
        </authorList>
    </citation>
    <scope>NUCLEOTIDE SEQUENCE [LARGE SCALE GENOMIC DNA]</scope>
    <source>
        <strain evidence="18 19">2789STDY5834889</strain>
    </source>
</reference>
<protein>
    <recommendedName>
        <fullName evidence="16">Adenosylcobinamide kinase</fullName>
        <ecNumber evidence="8">2.7.1.156</ecNumber>
        <ecNumber evidence="9">2.7.7.62</ecNumber>
    </recommendedName>
    <alternativeName>
        <fullName evidence="17">Adenosylcobinamide-phosphate guanylyltransferase</fullName>
    </alternativeName>
</protein>
<proteinExistence type="inferred from homology"/>
<evidence type="ECO:0000256" key="16">
    <source>
        <dbReference type="ARBA" id="ARBA00029570"/>
    </source>
</evidence>
<evidence type="ECO:0000256" key="3">
    <source>
        <dbReference type="ARBA" id="ARBA00001522"/>
    </source>
</evidence>